<reference evidence="3 4" key="1">
    <citation type="submission" date="2019-02" db="EMBL/GenBank/DDBJ databases">
        <title>Genomic Encyclopedia of Type Strains, Phase IV (KMG-IV): sequencing the most valuable type-strain genomes for metagenomic binning, comparative biology and taxonomic classification.</title>
        <authorList>
            <person name="Goeker M."/>
        </authorList>
    </citation>
    <scope>NUCLEOTIDE SEQUENCE [LARGE SCALE GENOMIC DNA]</scope>
    <source>
        <strain evidence="3 4">DSM 19570</strain>
    </source>
</reference>
<dbReference type="Pfam" id="PF20332">
    <property type="entry name" value="DUF6627"/>
    <property type="match status" value="1"/>
</dbReference>
<feature type="signal peptide" evidence="2">
    <location>
        <begin position="1"/>
        <end position="27"/>
    </location>
</feature>
<keyword evidence="1" id="KW-0472">Membrane</keyword>
<comment type="caution">
    <text evidence="3">The sequence shown here is derived from an EMBL/GenBank/DDBJ whole genome shotgun (WGS) entry which is preliminary data.</text>
</comment>
<feature type="chain" id="PRO_5020714186" description="PA2779 family protein" evidence="2">
    <location>
        <begin position="28"/>
        <end position="137"/>
    </location>
</feature>
<dbReference type="OrthoDB" id="7651521at2"/>
<name>A0A4Q7W230_9BURK</name>
<keyword evidence="1" id="KW-0812">Transmembrane</keyword>
<evidence type="ECO:0000313" key="3">
    <source>
        <dbReference type="EMBL" id="RZU03153.1"/>
    </source>
</evidence>
<proteinExistence type="predicted"/>
<evidence type="ECO:0000256" key="1">
    <source>
        <dbReference type="SAM" id="Phobius"/>
    </source>
</evidence>
<evidence type="ECO:0000256" key="2">
    <source>
        <dbReference type="SAM" id="SignalP"/>
    </source>
</evidence>
<organism evidence="3 4">
    <name type="scientific">Rivibacter subsaxonicus</name>
    <dbReference type="NCBI Taxonomy" id="457575"/>
    <lineage>
        <taxon>Bacteria</taxon>
        <taxon>Pseudomonadati</taxon>
        <taxon>Pseudomonadota</taxon>
        <taxon>Betaproteobacteria</taxon>
        <taxon>Burkholderiales</taxon>
        <taxon>Rivibacter</taxon>
    </lineage>
</organism>
<feature type="transmembrane region" description="Helical" evidence="1">
    <location>
        <begin position="107"/>
        <end position="127"/>
    </location>
</feature>
<sequence length="137" mass="14389">MNKFRRAFLTLLMASLSYAGMLQSAHAALIGTEAVAAAQAQVAPVDAADARTKVLAQLDRPELVQALAERGVDIEAARARVAGLGDADVQQLAQMIDSAPAGASADILGVLVFIFVLLLVTDILGLTKVFPFTRSVR</sequence>
<dbReference type="NCBIfam" id="NF033919">
    <property type="entry name" value="PA2779_fam"/>
    <property type="match status" value="1"/>
</dbReference>
<dbReference type="Proteomes" id="UP000293671">
    <property type="component" value="Unassembled WGS sequence"/>
</dbReference>
<dbReference type="InterPro" id="IPR046735">
    <property type="entry name" value="PA2779-like"/>
</dbReference>
<keyword evidence="4" id="KW-1185">Reference proteome</keyword>
<gene>
    <name evidence="3" type="ORF">EV670_1186</name>
</gene>
<keyword evidence="2" id="KW-0732">Signal</keyword>
<evidence type="ECO:0000313" key="4">
    <source>
        <dbReference type="Proteomes" id="UP000293671"/>
    </source>
</evidence>
<protein>
    <recommendedName>
        <fullName evidence="5">PA2779 family protein</fullName>
    </recommendedName>
</protein>
<dbReference type="AlphaFoldDB" id="A0A4Q7W230"/>
<dbReference type="EMBL" id="SHKP01000004">
    <property type="protein sequence ID" value="RZU03153.1"/>
    <property type="molecule type" value="Genomic_DNA"/>
</dbReference>
<dbReference type="InterPro" id="IPR016924">
    <property type="entry name" value="UCP029543"/>
</dbReference>
<accession>A0A4Q7W230</accession>
<dbReference type="PIRSF" id="PIRSF029543">
    <property type="entry name" value="UCP029543"/>
    <property type="match status" value="1"/>
</dbReference>
<dbReference type="RefSeq" id="WP_130430852.1">
    <property type="nucleotide sequence ID" value="NZ_SHKP01000004.1"/>
</dbReference>
<keyword evidence="1" id="KW-1133">Transmembrane helix</keyword>
<evidence type="ECO:0008006" key="5">
    <source>
        <dbReference type="Google" id="ProtNLM"/>
    </source>
</evidence>